<dbReference type="AlphaFoldDB" id="A0A8C7C2Z4"/>
<reference evidence="2" key="2">
    <citation type="submission" date="2025-09" db="UniProtKB">
        <authorList>
            <consortium name="Ensembl"/>
        </authorList>
    </citation>
    <scope>IDENTIFICATION</scope>
</reference>
<sequence>MKIYAYHRGFYGYLLSLLLQCQSPSLKDPCKKGEKVPKQKKLTLARTEITLQETEMPSQSKHRKLKVLEMPSEFEIVFLLSFLKMQDFVFLFFFFFFFCKLCC</sequence>
<organism evidence="2 3">
    <name type="scientific">Neovison vison</name>
    <name type="common">American mink</name>
    <name type="synonym">Mustela vison</name>
    <dbReference type="NCBI Taxonomy" id="452646"/>
    <lineage>
        <taxon>Eukaryota</taxon>
        <taxon>Metazoa</taxon>
        <taxon>Chordata</taxon>
        <taxon>Craniata</taxon>
        <taxon>Vertebrata</taxon>
        <taxon>Euteleostomi</taxon>
        <taxon>Mammalia</taxon>
        <taxon>Eutheria</taxon>
        <taxon>Laurasiatheria</taxon>
        <taxon>Carnivora</taxon>
        <taxon>Caniformia</taxon>
        <taxon>Musteloidea</taxon>
        <taxon>Mustelidae</taxon>
        <taxon>Mustelinae</taxon>
        <taxon>Neogale</taxon>
    </lineage>
</organism>
<reference evidence="2" key="1">
    <citation type="submission" date="2025-08" db="UniProtKB">
        <authorList>
            <consortium name="Ensembl"/>
        </authorList>
    </citation>
    <scope>IDENTIFICATION</scope>
</reference>
<feature type="transmembrane region" description="Helical" evidence="1">
    <location>
        <begin position="76"/>
        <end position="99"/>
    </location>
</feature>
<keyword evidence="1" id="KW-0472">Membrane</keyword>
<evidence type="ECO:0000313" key="3">
    <source>
        <dbReference type="Proteomes" id="UP000694425"/>
    </source>
</evidence>
<keyword evidence="3" id="KW-1185">Reference proteome</keyword>
<dbReference type="Proteomes" id="UP000694425">
    <property type="component" value="Unplaced"/>
</dbReference>
<protein>
    <submittedName>
        <fullName evidence="2">Uncharacterized protein</fullName>
    </submittedName>
</protein>
<keyword evidence="1" id="KW-1133">Transmembrane helix</keyword>
<dbReference type="Ensembl" id="ENSNVIT00000035496.1">
    <property type="protein sequence ID" value="ENSNVIP00000030638.1"/>
    <property type="gene ID" value="ENSNVIG00000023594.1"/>
</dbReference>
<name>A0A8C7C2Z4_NEOVI</name>
<accession>A0A8C7C2Z4</accession>
<proteinExistence type="predicted"/>
<evidence type="ECO:0000256" key="1">
    <source>
        <dbReference type="SAM" id="Phobius"/>
    </source>
</evidence>
<keyword evidence="1" id="KW-0812">Transmembrane</keyword>
<evidence type="ECO:0000313" key="2">
    <source>
        <dbReference type="Ensembl" id="ENSNVIP00000030638.1"/>
    </source>
</evidence>